<dbReference type="PROSITE" id="PS51375">
    <property type="entry name" value="PPR"/>
    <property type="match status" value="9"/>
</dbReference>
<dbReference type="InterPro" id="IPR011990">
    <property type="entry name" value="TPR-like_helical_dom_sf"/>
</dbReference>
<dbReference type="RefSeq" id="XP_071935089.1">
    <property type="nucleotide sequence ID" value="XM_072078988.1"/>
</dbReference>
<feature type="repeat" description="PPR" evidence="3">
    <location>
        <begin position="260"/>
        <end position="294"/>
    </location>
</feature>
<evidence type="ECO:0000313" key="12">
    <source>
        <dbReference type="RefSeq" id="XP_071935094.1"/>
    </source>
</evidence>
<dbReference type="Pfam" id="PF01535">
    <property type="entry name" value="PPR"/>
    <property type="match status" value="2"/>
</dbReference>
<dbReference type="RefSeq" id="XP_071935094.1">
    <property type="nucleotide sequence ID" value="XM_072078993.1"/>
</dbReference>
<feature type="repeat" description="PPR" evidence="3">
    <location>
        <begin position="84"/>
        <end position="118"/>
    </location>
</feature>
<evidence type="ECO:0000313" key="11">
    <source>
        <dbReference type="RefSeq" id="XP_071935091.1"/>
    </source>
</evidence>
<feature type="repeat" description="PPR" evidence="3">
    <location>
        <begin position="49"/>
        <end position="83"/>
    </location>
</feature>
<dbReference type="OrthoDB" id="185373at2759"/>
<dbReference type="RefSeq" id="XP_071935096.1">
    <property type="nucleotide sequence ID" value="XM_072078995.1"/>
</dbReference>
<feature type="repeat" description="PPR" evidence="3">
    <location>
        <begin position="190"/>
        <end position="224"/>
    </location>
</feature>
<feature type="repeat" description="PPR" evidence="3">
    <location>
        <begin position="225"/>
        <end position="259"/>
    </location>
</feature>
<evidence type="ECO:0000256" key="2">
    <source>
        <dbReference type="ARBA" id="ARBA00022737"/>
    </source>
</evidence>
<evidence type="ECO:0000313" key="8">
    <source>
        <dbReference type="RefSeq" id="XP_071935088.1"/>
    </source>
</evidence>
<dbReference type="InterPro" id="IPR002885">
    <property type="entry name" value="PPR_rpt"/>
</dbReference>
<feature type="repeat" description="PPR" evidence="3">
    <location>
        <begin position="330"/>
        <end position="364"/>
    </location>
</feature>
<dbReference type="RefSeq" id="XP_027105392.2">
    <property type="nucleotide sequence ID" value="XM_027249591.2"/>
</dbReference>
<keyword evidence="2" id="KW-0677">Repeat</keyword>
<evidence type="ECO:0000313" key="10">
    <source>
        <dbReference type="RefSeq" id="XP_071935090.1"/>
    </source>
</evidence>
<accession>A0A6P6VRZ5</accession>
<dbReference type="Proteomes" id="UP001652660">
    <property type="component" value="Chromosome 2e"/>
</dbReference>
<dbReference type="AlphaFoldDB" id="A0A6P6VRZ5"/>
<dbReference type="Pfam" id="PF12854">
    <property type="entry name" value="PPR_1"/>
    <property type="match status" value="2"/>
</dbReference>
<organism evidence="4 6">
    <name type="scientific">Coffea arabica</name>
    <name type="common">Arabian coffee</name>
    <dbReference type="NCBI Taxonomy" id="13443"/>
    <lineage>
        <taxon>Eukaryota</taxon>
        <taxon>Viridiplantae</taxon>
        <taxon>Streptophyta</taxon>
        <taxon>Embryophyta</taxon>
        <taxon>Tracheophyta</taxon>
        <taxon>Spermatophyta</taxon>
        <taxon>Magnoliopsida</taxon>
        <taxon>eudicotyledons</taxon>
        <taxon>Gunneridae</taxon>
        <taxon>Pentapetalae</taxon>
        <taxon>asterids</taxon>
        <taxon>lamiids</taxon>
        <taxon>Gentianales</taxon>
        <taxon>Rubiaceae</taxon>
        <taxon>Ixoroideae</taxon>
        <taxon>Gardenieae complex</taxon>
        <taxon>Bertiereae - Coffeeae clade</taxon>
        <taxon>Coffeeae</taxon>
        <taxon>Coffea</taxon>
    </lineage>
</organism>
<dbReference type="RefSeq" id="XP_027105385.2">
    <property type="nucleotide sequence ID" value="XM_027249584.2"/>
</dbReference>
<dbReference type="PANTHER" id="PTHR47941">
    <property type="entry name" value="PENTATRICOPEPTIDE REPEAT-CONTAINING PROTEIN 3, MITOCHONDRIAL"/>
    <property type="match status" value="1"/>
</dbReference>
<dbReference type="Pfam" id="PF13041">
    <property type="entry name" value="PPR_2"/>
    <property type="match status" value="3"/>
</dbReference>
<keyword evidence="4" id="KW-1185">Reference proteome</keyword>
<dbReference type="Gene3D" id="1.25.40.10">
    <property type="entry name" value="Tetratricopeptide repeat domain"/>
    <property type="match status" value="4"/>
</dbReference>
<dbReference type="RefSeq" id="XP_071935095.1">
    <property type="nucleotide sequence ID" value="XM_072078994.1"/>
</dbReference>
<evidence type="ECO:0000313" key="14">
    <source>
        <dbReference type="RefSeq" id="XP_071935096.1"/>
    </source>
</evidence>
<sequence>MGTKLMMKWPKQITASFVEQLIRAEKDLQKAIMIFDAATAEYSHGFKHDNSTFGIMISRLLSANHFKSAEEMLGRMKNEKCKISEDLFLSLFRAYGRVHKPLEVIRVFETMKEYDCEPTEKSYFTVFSILVDENQLKTALRFYKYMRKMSIPPTVASLNILIKALCKNIGTIDSALNIFLEMPKRGFTPDSYTYGTLINGFCQLGKISEAKELFDEMNASGCSPNVVTYSCLIRGLCQSKKMDEAMSLLVEMESKGIEPNLFTYGALMDGHCKSGQSSDAMKLLEMMISKRQAPNMVIYSTLIHGLCKEGKLGEALEIFDRMKLQGLKPDAGLYWKIINGFCDISKFLDAANFLDEMVLGGISPNRVTWSLHTKIHNTVVLGLCKIDLNRAFHMYLSMRSRGISVEAKTFGSLVDSFCTKKDLKKASRVLDEMVVDGCIPEEATWSAILTGFWDKKKVHEAAKLVQTQILGNL</sequence>
<feature type="repeat" description="PPR" evidence="3">
    <location>
        <begin position="406"/>
        <end position="440"/>
    </location>
</feature>
<protein>
    <submittedName>
        <fullName evidence="5 6">Pentatricopeptide repeat-containing protein At5g46100</fullName>
    </submittedName>
</protein>
<reference evidence="4" key="1">
    <citation type="journal article" date="2025" name="Foods">
        <title>Unveiling the Microbial Signatures of Arabica Coffee Cherries: Insights into Ripeness Specific Diversity, Functional Traits, and Implications for Quality and Safety.</title>
        <authorList>
            <consortium name="RefSeq"/>
            <person name="Tenea G.N."/>
            <person name="Cifuentes V."/>
            <person name="Reyes P."/>
            <person name="Cevallos-Vallejos M."/>
        </authorList>
    </citation>
    <scope>NUCLEOTIDE SEQUENCE [LARGE SCALE GENOMIC DNA]</scope>
</reference>
<evidence type="ECO:0000313" key="6">
    <source>
        <dbReference type="RefSeq" id="XP_027105391.2"/>
    </source>
</evidence>
<dbReference type="GeneID" id="113726075"/>
<dbReference type="RefSeq" id="XP_071935090.1">
    <property type="nucleotide sequence ID" value="XM_072078989.1"/>
</dbReference>
<proteinExistence type="inferred from homology"/>
<dbReference type="RefSeq" id="XP_071935091.1">
    <property type="nucleotide sequence ID" value="XM_072078990.1"/>
</dbReference>
<dbReference type="RefSeq" id="XP_027105391.2">
    <property type="nucleotide sequence ID" value="XM_027249590.2"/>
</dbReference>
<evidence type="ECO:0000313" key="5">
    <source>
        <dbReference type="RefSeq" id="XP_027105385.2"/>
    </source>
</evidence>
<evidence type="ECO:0000256" key="1">
    <source>
        <dbReference type="ARBA" id="ARBA00007626"/>
    </source>
</evidence>
<evidence type="ECO:0000313" key="13">
    <source>
        <dbReference type="RefSeq" id="XP_071935095.1"/>
    </source>
</evidence>
<dbReference type="NCBIfam" id="TIGR00756">
    <property type="entry name" value="PPR"/>
    <property type="match status" value="7"/>
</dbReference>
<evidence type="ECO:0000313" key="7">
    <source>
        <dbReference type="RefSeq" id="XP_027105392.2"/>
    </source>
</evidence>
<evidence type="ECO:0000313" key="4">
    <source>
        <dbReference type="Proteomes" id="UP001652660"/>
    </source>
</evidence>
<dbReference type="RefSeq" id="XP_071935088.1">
    <property type="nucleotide sequence ID" value="XM_072078987.1"/>
</dbReference>
<comment type="similarity">
    <text evidence="1">Belongs to the PPR family. P subfamily.</text>
</comment>
<feature type="repeat" description="PPR" evidence="3">
    <location>
        <begin position="295"/>
        <end position="329"/>
    </location>
</feature>
<gene>
    <name evidence="5 6 7 8 9 10 11 12 13 14" type="primary">LOC113726075</name>
</gene>
<evidence type="ECO:0000313" key="9">
    <source>
        <dbReference type="RefSeq" id="XP_071935089.1"/>
    </source>
</evidence>
<evidence type="ECO:0000256" key="3">
    <source>
        <dbReference type="PROSITE-ProRule" id="PRU00708"/>
    </source>
</evidence>
<name>A0A6P6VRZ5_COFAR</name>
<reference evidence="5 6" key="2">
    <citation type="submission" date="2025-05" db="UniProtKB">
        <authorList>
            <consortium name="RefSeq"/>
        </authorList>
    </citation>
    <scope>IDENTIFICATION</scope>
    <source>
        <tissue evidence="5 6">Leaves</tissue>
    </source>
</reference>
<feature type="repeat" description="PPR" evidence="3">
    <location>
        <begin position="154"/>
        <end position="189"/>
    </location>
</feature>